<name>A0A9P7CZ57_9AGAM</name>
<proteinExistence type="predicted"/>
<dbReference type="InterPro" id="IPR022163">
    <property type="entry name" value="GTP_CH_N"/>
</dbReference>
<dbReference type="PANTHER" id="PTHR47259:SF2">
    <property type="entry name" value="URACIL-REGULATED PROTEIN 1"/>
    <property type="match status" value="1"/>
</dbReference>
<dbReference type="EMBL" id="JABBWD010000054">
    <property type="protein sequence ID" value="KAG1772202.1"/>
    <property type="molecule type" value="Genomic_DNA"/>
</dbReference>
<comment type="caution">
    <text evidence="2">The sequence shown here is derived from an EMBL/GenBank/DDBJ whole genome shotgun (WGS) entry which is preliminary data.</text>
</comment>
<dbReference type="Proteomes" id="UP000714275">
    <property type="component" value="Unassembled WGS sequence"/>
</dbReference>
<evidence type="ECO:0000313" key="2">
    <source>
        <dbReference type="EMBL" id="KAG1772202.1"/>
    </source>
</evidence>
<keyword evidence="3" id="KW-1185">Reference proteome</keyword>
<evidence type="ECO:0000259" key="1">
    <source>
        <dbReference type="Pfam" id="PF12471"/>
    </source>
</evidence>
<dbReference type="Pfam" id="PF12471">
    <property type="entry name" value="GTP_CH_N"/>
    <property type="match status" value="1"/>
</dbReference>
<organism evidence="2 3">
    <name type="scientific">Suillus placidus</name>
    <dbReference type="NCBI Taxonomy" id="48579"/>
    <lineage>
        <taxon>Eukaryota</taxon>
        <taxon>Fungi</taxon>
        <taxon>Dikarya</taxon>
        <taxon>Basidiomycota</taxon>
        <taxon>Agaricomycotina</taxon>
        <taxon>Agaricomycetes</taxon>
        <taxon>Agaricomycetidae</taxon>
        <taxon>Boletales</taxon>
        <taxon>Suillineae</taxon>
        <taxon>Suillaceae</taxon>
        <taxon>Suillus</taxon>
    </lineage>
</organism>
<dbReference type="PANTHER" id="PTHR47259">
    <property type="match status" value="1"/>
</dbReference>
<dbReference type="Gene3D" id="2.40.30.10">
    <property type="entry name" value="Translation factors"/>
    <property type="match status" value="1"/>
</dbReference>
<dbReference type="SUPFAM" id="SSF50447">
    <property type="entry name" value="Translation proteins"/>
    <property type="match status" value="1"/>
</dbReference>
<feature type="domain" description="GTP cyclohydrolase N-terminal" evidence="1">
    <location>
        <begin position="98"/>
        <end position="279"/>
    </location>
</feature>
<dbReference type="AlphaFoldDB" id="A0A9P7CZ57"/>
<gene>
    <name evidence="2" type="ORF">EV702DRAFT_1246588</name>
</gene>
<sequence length="584" mass="64564">MHLKHIAGGSILTGILQLGQEVEIRPGIVTKDTQGRNHCKPIFSRIISLHAENNHLQFAILEGLIGVGTKIDPTLCRADSSGWSSVGYRREAPEGLHRWGAPDPSIGGPVICSRLPSSVKQRNALGSHYRALAIAMGTPSLNPTEPDYSMTEPPMLIPPQPAWSDPHKIVSFHPWGHLVPQIFRKEVDELGLNSLRRRTSMIKLSEIDETARKGELEVDGKIVLAMRPLRNVDGTESDTYSGVEITTSKAAVEPVWYLPGVAEHFGISESLLRRALFEDTGGMYPELIARPDIKVFLPLRADTNPFQLSQTCITHMESMDLIASAERIFFWYLSPVGTVNSPENHEIYLPPAFRIHTLTPVSATTPTPTPTPQTNSNPIHTVRRDSRKIQKYTEVARSTSGACPATVKSVKLDTSRRPHRRTGDLVKIDVNKIDSYFLVQAGFLKITPDPPSAAAAQDTSYYKLHLQFSLENLRDSFRGVINLHMDSAILKREGDDEMDISESKVEEQRTGAGAPSRDIRVDVDVISSSSSPSSCVCSPHFFIRVTSTSATGGPCPNYQTHCSTMHGRYGAFFLAHSMYEDQEQ</sequence>
<reference evidence="2" key="1">
    <citation type="journal article" date="2020" name="New Phytol.">
        <title>Comparative genomics reveals dynamic genome evolution in host specialist ectomycorrhizal fungi.</title>
        <authorList>
            <person name="Lofgren L.A."/>
            <person name="Nguyen N.H."/>
            <person name="Vilgalys R."/>
            <person name="Ruytinx J."/>
            <person name="Liao H.L."/>
            <person name="Branco S."/>
            <person name="Kuo A."/>
            <person name="LaButti K."/>
            <person name="Lipzen A."/>
            <person name="Andreopoulos W."/>
            <person name="Pangilinan J."/>
            <person name="Riley R."/>
            <person name="Hundley H."/>
            <person name="Na H."/>
            <person name="Barry K."/>
            <person name="Grigoriev I.V."/>
            <person name="Stajich J.E."/>
            <person name="Kennedy P.G."/>
        </authorList>
    </citation>
    <scope>NUCLEOTIDE SEQUENCE</scope>
    <source>
        <strain evidence="2">DOB743</strain>
    </source>
</reference>
<protein>
    <submittedName>
        <fullName evidence="2">GTP cyclohydrolase N terminal-domain-containing protein</fullName>
    </submittedName>
</protein>
<evidence type="ECO:0000313" key="3">
    <source>
        <dbReference type="Proteomes" id="UP000714275"/>
    </source>
</evidence>
<dbReference type="InterPro" id="IPR009000">
    <property type="entry name" value="Transl_B-barrel_sf"/>
</dbReference>
<dbReference type="OrthoDB" id="57939at2759"/>
<accession>A0A9P7CZ57</accession>